<dbReference type="EMBL" id="BRXX01000186">
    <property type="protein sequence ID" value="GMH96587.1"/>
    <property type="molecule type" value="Genomic_DNA"/>
</dbReference>
<dbReference type="AlphaFoldDB" id="A0A9W7EZZ0"/>
<evidence type="ECO:0000313" key="1">
    <source>
        <dbReference type="EMBL" id="GMH96587.1"/>
    </source>
</evidence>
<protein>
    <submittedName>
        <fullName evidence="1">Uncharacterized protein</fullName>
    </submittedName>
</protein>
<name>A0A9W7EZZ0_9STRA</name>
<reference evidence="2" key="1">
    <citation type="journal article" date="2023" name="Commun. Biol.">
        <title>Genome analysis of Parmales, the sister group of diatoms, reveals the evolutionary specialization of diatoms from phago-mixotrophs to photoautotrophs.</title>
        <authorList>
            <person name="Ban H."/>
            <person name="Sato S."/>
            <person name="Yoshikawa S."/>
            <person name="Yamada K."/>
            <person name="Nakamura Y."/>
            <person name="Ichinomiya M."/>
            <person name="Sato N."/>
            <person name="Blanc-Mathieu R."/>
            <person name="Endo H."/>
            <person name="Kuwata A."/>
            <person name="Ogata H."/>
        </authorList>
    </citation>
    <scope>NUCLEOTIDE SEQUENCE [LARGE SCALE GENOMIC DNA]</scope>
    <source>
        <strain evidence="2">NIES 3699</strain>
    </source>
</reference>
<accession>A0A9W7EZZ0</accession>
<dbReference type="Proteomes" id="UP001165160">
    <property type="component" value="Unassembled WGS sequence"/>
</dbReference>
<gene>
    <name evidence="1" type="ORF">TrVE_jg8146</name>
</gene>
<keyword evidence="2" id="KW-1185">Reference proteome</keyword>
<proteinExistence type="predicted"/>
<organism evidence="1 2">
    <name type="scientific">Triparma verrucosa</name>
    <dbReference type="NCBI Taxonomy" id="1606542"/>
    <lineage>
        <taxon>Eukaryota</taxon>
        <taxon>Sar</taxon>
        <taxon>Stramenopiles</taxon>
        <taxon>Ochrophyta</taxon>
        <taxon>Bolidophyceae</taxon>
        <taxon>Parmales</taxon>
        <taxon>Triparmaceae</taxon>
        <taxon>Triparma</taxon>
    </lineage>
</organism>
<comment type="caution">
    <text evidence="1">The sequence shown here is derived from an EMBL/GenBank/DDBJ whole genome shotgun (WGS) entry which is preliminary data.</text>
</comment>
<evidence type="ECO:0000313" key="2">
    <source>
        <dbReference type="Proteomes" id="UP001165160"/>
    </source>
</evidence>
<sequence length="106" mass="11884">MSQPQLRPRVCGYSLITLVNLFNEATLDNKAKSSGYKKLSTDFSKAPMASYKKVSTCLNFWLTIGTVGSYLTHPSKGKTQLFRRSMSIEDALKVFDNPREHTGIGY</sequence>